<evidence type="ECO:0000256" key="3">
    <source>
        <dbReference type="ARBA" id="ARBA00038502"/>
    </source>
</evidence>
<feature type="domain" description="N-acetyltransferase" evidence="4">
    <location>
        <begin position="12"/>
        <end position="171"/>
    </location>
</feature>
<proteinExistence type="inferred from homology"/>
<comment type="similarity">
    <text evidence="3">Belongs to the acetyltransferase family. RimJ subfamily.</text>
</comment>
<dbReference type="STRING" id="588602.SAMN04487991_0994"/>
<dbReference type="Gene3D" id="3.40.630.30">
    <property type="match status" value="1"/>
</dbReference>
<dbReference type="RefSeq" id="WP_090058332.1">
    <property type="nucleotide sequence ID" value="NZ_FORH01000001.1"/>
</dbReference>
<name>A0A1I3LF14_9RHOB</name>
<keyword evidence="2" id="KW-0012">Acyltransferase</keyword>
<protein>
    <submittedName>
        <fullName evidence="5">Protein N-acetyltransferase, RimJ/RimL family</fullName>
    </submittedName>
</protein>
<keyword evidence="1 5" id="KW-0808">Transferase</keyword>
<dbReference type="InterPro" id="IPR000182">
    <property type="entry name" value="GNAT_dom"/>
</dbReference>
<sequence length="181" mass="19754">MTDHPTLTTDRLILRPLSHADAEDLTRAVSHPEVARMMSSVALPWAEAARHDWIDAALWRGVPGFRFAICLKDGRFIGTAGFGGGPVPSLSYLLDPVHHGKGYATEAMRVFLTFVQDRFAPEVIEAGHFADNPASGRVLAKLGFRRIGTRMVKSAAREGPAELCSYELTRNGFATRPAPKA</sequence>
<dbReference type="EMBL" id="FORH01000001">
    <property type="protein sequence ID" value="SFI83120.1"/>
    <property type="molecule type" value="Genomic_DNA"/>
</dbReference>
<dbReference type="PROSITE" id="PS51186">
    <property type="entry name" value="GNAT"/>
    <property type="match status" value="1"/>
</dbReference>
<dbReference type="Proteomes" id="UP000199630">
    <property type="component" value="Unassembled WGS sequence"/>
</dbReference>
<dbReference type="PANTHER" id="PTHR43792:SF8">
    <property type="entry name" value="[RIBOSOMAL PROTEIN US5]-ALANINE N-ACETYLTRANSFERASE"/>
    <property type="match status" value="1"/>
</dbReference>
<dbReference type="InterPro" id="IPR051531">
    <property type="entry name" value="N-acetyltransferase"/>
</dbReference>
<dbReference type="OrthoDB" id="9804153at2"/>
<evidence type="ECO:0000259" key="4">
    <source>
        <dbReference type="PROSITE" id="PS51186"/>
    </source>
</evidence>
<dbReference type="InterPro" id="IPR016181">
    <property type="entry name" value="Acyl_CoA_acyltransferase"/>
</dbReference>
<gene>
    <name evidence="5" type="ORF">SAMN04487991_0994</name>
</gene>
<evidence type="ECO:0000256" key="2">
    <source>
        <dbReference type="ARBA" id="ARBA00023315"/>
    </source>
</evidence>
<dbReference type="Pfam" id="PF13302">
    <property type="entry name" value="Acetyltransf_3"/>
    <property type="match status" value="1"/>
</dbReference>
<keyword evidence="6" id="KW-1185">Reference proteome</keyword>
<accession>A0A1I3LF14</accession>
<reference evidence="6" key="1">
    <citation type="submission" date="2016-10" db="EMBL/GenBank/DDBJ databases">
        <authorList>
            <person name="Varghese N."/>
            <person name="Submissions S."/>
        </authorList>
    </citation>
    <scope>NUCLEOTIDE SEQUENCE [LARGE SCALE GENOMIC DNA]</scope>
    <source>
        <strain evidence="6">DSM 26471</strain>
    </source>
</reference>
<dbReference type="SUPFAM" id="SSF55729">
    <property type="entry name" value="Acyl-CoA N-acyltransferases (Nat)"/>
    <property type="match status" value="1"/>
</dbReference>
<evidence type="ECO:0000313" key="6">
    <source>
        <dbReference type="Proteomes" id="UP000199630"/>
    </source>
</evidence>
<dbReference type="PANTHER" id="PTHR43792">
    <property type="entry name" value="GNAT FAMILY, PUTATIVE (AFU_ORTHOLOGUE AFUA_3G00765)-RELATED-RELATED"/>
    <property type="match status" value="1"/>
</dbReference>
<dbReference type="AlphaFoldDB" id="A0A1I3LF14"/>
<evidence type="ECO:0000313" key="5">
    <source>
        <dbReference type="EMBL" id="SFI83120.1"/>
    </source>
</evidence>
<dbReference type="GO" id="GO:0016747">
    <property type="term" value="F:acyltransferase activity, transferring groups other than amino-acyl groups"/>
    <property type="evidence" value="ECO:0007669"/>
    <property type="project" value="InterPro"/>
</dbReference>
<evidence type="ECO:0000256" key="1">
    <source>
        <dbReference type="ARBA" id="ARBA00022679"/>
    </source>
</evidence>
<organism evidence="5 6">
    <name type="scientific">Celeribacter neptunius</name>
    <dbReference type="NCBI Taxonomy" id="588602"/>
    <lineage>
        <taxon>Bacteria</taxon>
        <taxon>Pseudomonadati</taxon>
        <taxon>Pseudomonadota</taxon>
        <taxon>Alphaproteobacteria</taxon>
        <taxon>Rhodobacterales</taxon>
        <taxon>Roseobacteraceae</taxon>
        <taxon>Celeribacter</taxon>
    </lineage>
</organism>